<dbReference type="EMBL" id="JYDT01000276">
    <property type="protein sequence ID" value="KRY81011.1"/>
    <property type="molecule type" value="Genomic_DNA"/>
</dbReference>
<proteinExistence type="predicted"/>
<dbReference type="Proteomes" id="UP000054995">
    <property type="component" value="Unassembled WGS sequence"/>
</dbReference>
<dbReference type="AlphaFoldDB" id="A0A0V1F715"/>
<protein>
    <recommendedName>
        <fullName evidence="3">PiggyBac transposable element-derived protein domain-containing protein</fullName>
    </recommendedName>
</protein>
<gene>
    <name evidence="1" type="ORF">T4D_11307</name>
</gene>
<keyword evidence="2" id="KW-1185">Reference proteome</keyword>
<name>A0A0V1F715_TRIPS</name>
<evidence type="ECO:0008006" key="3">
    <source>
        <dbReference type="Google" id="ProtNLM"/>
    </source>
</evidence>
<evidence type="ECO:0000313" key="1">
    <source>
        <dbReference type="EMBL" id="KRY81011.1"/>
    </source>
</evidence>
<evidence type="ECO:0000313" key="2">
    <source>
        <dbReference type="Proteomes" id="UP000054995"/>
    </source>
</evidence>
<dbReference type="PROSITE" id="PS51257">
    <property type="entry name" value="PROKAR_LIPOPROTEIN"/>
    <property type="match status" value="1"/>
</dbReference>
<comment type="caution">
    <text evidence="1">The sequence shown here is derived from an EMBL/GenBank/DDBJ whole genome shotgun (WGS) entry which is preliminary data.</text>
</comment>
<organism evidence="1 2">
    <name type="scientific">Trichinella pseudospiralis</name>
    <name type="common">Parasitic roundworm</name>
    <dbReference type="NCBI Taxonomy" id="6337"/>
    <lineage>
        <taxon>Eukaryota</taxon>
        <taxon>Metazoa</taxon>
        <taxon>Ecdysozoa</taxon>
        <taxon>Nematoda</taxon>
        <taxon>Enoplea</taxon>
        <taxon>Dorylaimia</taxon>
        <taxon>Trichinellida</taxon>
        <taxon>Trichinellidae</taxon>
        <taxon>Trichinella</taxon>
    </lineage>
</organism>
<sequence>MDQKDRGQNQGFFGLLLLAASCHVRKEPVLDKWSEESHYKFFRSWRELISPNAYLFVDEHLLPFDGQCPFRVIWIKVIGCEAGYWSLSLLQRAR</sequence>
<accession>A0A0V1F715</accession>
<reference evidence="1 2" key="1">
    <citation type="submission" date="2015-01" db="EMBL/GenBank/DDBJ databases">
        <title>Evolution of Trichinella species and genotypes.</title>
        <authorList>
            <person name="Korhonen P.K."/>
            <person name="Edoardo P."/>
            <person name="Giuseppe L.R."/>
            <person name="Gasser R.B."/>
        </authorList>
    </citation>
    <scope>NUCLEOTIDE SEQUENCE [LARGE SCALE GENOMIC DNA]</scope>
    <source>
        <strain evidence="1">ISS470</strain>
    </source>
</reference>